<proteinExistence type="predicted"/>
<evidence type="ECO:0000313" key="4">
    <source>
        <dbReference type="Proteomes" id="UP000254741"/>
    </source>
</evidence>
<evidence type="ECO:0000313" key="3">
    <source>
        <dbReference type="EMBL" id="SUG47047.1"/>
    </source>
</evidence>
<dbReference type="RefSeq" id="WP_080161249.1">
    <property type="nucleotide sequence ID" value="NZ_DACWUK010000012.1"/>
</dbReference>
<keyword evidence="1" id="KW-1133">Transmembrane helix</keyword>
<feature type="transmembrane region" description="Helical" evidence="1">
    <location>
        <begin position="12"/>
        <end position="35"/>
    </location>
</feature>
<keyword evidence="1" id="KW-0812">Transmembrane</keyword>
<feature type="transmembrane region" description="Helical" evidence="1">
    <location>
        <begin position="280"/>
        <end position="306"/>
    </location>
</feature>
<name>A0A379T8M6_SALER</name>
<gene>
    <name evidence="2" type="ORF">F4V61_17070</name>
    <name evidence="3" type="ORF">NCTC8297_02290</name>
</gene>
<feature type="transmembrane region" description="Helical" evidence="1">
    <location>
        <begin position="135"/>
        <end position="154"/>
    </location>
</feature>
<evidence type="ECO:0000256" key="1">
    <source>
        <dbReference type="SAM" id="Phobius"/>
    </source>
</evidence>
<feature type="transmembrane region" description="Helical" evidence="1">
    <location>
        <begin position="75"/>
        <end position="100"/>
    </location>
</feature>
<reference evidence="2 5" key="2">
    <citation type="submission" date="2019-09" db="EMBL/GenBank/DDBJ databases">
        <title>Draft genome sequence of various Type strains from the CCUG.</title>
        <authorList>
            <person name="Pineiro-Iglesias B."/>
            <person name="Tunovic T."/>
            <person name="Unosson C."/>
            <person name="Inganas E."/>
            <person name="Ohlen M."/>
            <person name="Cardew S."/>
            <person name="Jensie-Markopoulos S."/>
            <person name="Salva-Serra F."/>
            <person name="Jaen-Luchoro D."/>
            <person name="Karlsson R."/>
            <person name="Svensson-Stadler L."/>
            <person name="Chun J."/>
            <person name="Moore E."/>
        </authorList>
    </citation>
    <scope>NUCLEOTIDE SEQUENCE [LARGE SCALE GENOMIC DNA]</scope>
    <source>
        <strain evidence="2 5">CCUG 6322T</strain>
    </source>
</reference>
<dbReference type="Proteomes" id="UP000254741">
    <property type="component" value="Unassembled WGS sequence"/>
</dbReference>
<feature type="transmembrane region" description="Helical" evidence="1">
    <location>
        <begin position="166"/>
        <end position="185"/>
    </location>
</feature>
<organism evidence="3 4">
    <name type="scientific">Salmonella enterica subsp. arizonae</name>
    <dbReference type="NCBI Taxonomy" id="59203"/>
    <lineage>
        <taxon>Bacteria</taxon>
        <taxon>Pseudomonadati</taxon>
        <taxon>Pseudomonadota</taxon>
        <taxon>Gammaproteobacteria</taxon>
        <taxon>Enterobacterales</taxon>
        <taxon>Enterobacteriaceae</taxon>
        <taxon>Salmonella</taxon>
    </lineage>
</organism>
<keyword evidence="1" id="KW-0472">Membrane</keyword>
<sequence>MFIKIISKIKKIFLPSITLGASTIFFFSIGFLYGIDEKSDFILLTITILSTIGTILQVSWYGLLPRLTSSKSEKFTTYIISNGFIYCFIINLIPFFFIAIDSFHNIFLSGCLYSLIYQLHQFYKNVFVYIGRLKAFYIFDACGYSFSILLMVMFHCKVVHFSASEFFLLLAFSWFWILLAEVIFLRKYLNFSFSVKPIYVCIMPTWKTRIANSGFIIKDLLTSYMLNTLVPSGGLTIYSYANKISTAIFQLFSQYKINCWIGEIKKVGLKKVRIENIKKVSLLSAADYCLFLCMTFAIVFSIIFIAKIKIDMNWALLSFISSGTLYLIQSVEQPFARFVYMSRAFSNITFTDGMNFISYMLFFIFGYIDANIYIIMLGIIVAQLFSLYLYSIYCNRLLSR</sequence>
<dbReference type="EMBL" id="UGXG01000002">
    <property type="protein sequence ID" value="SUG47047.1"/>
    <property type="molecule type" value="Genomic_DNA"/>
</dbReference>
<reference evidence="3 4" key="1">
    <citation type="submission" date="2018-06" db="EMBL/GenBank/DDBJ databases">
        <authorList>
            <consortium name="Pathogen Informatics"/>
            <person name="Doyle S."/>
        </authorList>
    </citation>
    <scope>NUCLEOTIDE SEQUENCE [LARGE SCALE GENOMIC DNA]</scope>
    <source>
        <strain evidence="3 4">NCTC8297</strain>
    </source>
</reference>
<dbReference type="Proteomes" id="UP000322837">
    <property type="component" value="Unassembled WGS sequence"/>
</dbReference>
<evidence type="ECO:0000313" key="2">
    <source>
        <dbReference type="EMBL" id="KAA8662456.1"/>
    </source>
</evidence>
<feature type="transmembrane region" description="Helical" evidence="1">
    <location>
        <begin position="374"/>
        <end position="393"/>
    </location>
</feature>
<dbReference type="EMBL" id="VXJW01000010">
    <property type="protein sequence ID" value="KAA8662456.1"/>
    <property type="molecule type" value="Genomic_DNA"/>
</dbReference>
<feature type="transmembrane region" description="Helical" evidence="1">
    <location>
        <begin position="41"/>
        <end position="63"/>
    </location>
</feature>
<feature type="transmembrane region" description="Helical" evidence="1">
    <location>
        <begin position="312"/>
        <end position="328"/>
    </location>
</feature>
<protein>
    <submittedName>
        <fullName evidence="2">O23 family O-antigen flippase</fullName>
    </submittedName>
</protein>
<evidence type="ECO:0000313" key="5">
    <source>
        <dbReference type="Proteomes" id="UP000322837"/>
    </source>
</evidence>
<feature type="transmembrane region" description="Helical" evidence="1">
    <location>
        <begin position="349"/>
        <end position="368"/>
    </location>
</feature>
<accession>A0A379T8M6</accession>
<dbReference type="AlphaFoldDB" id="A0A379T8M6"/>